<evidence type="ECO:0000313" key="7">
    <source>
        <dbReference type="Proteomes" id="UP000307217"/>
    </source>
</evidence>
<dbReference type="RefSeq" id="WP_138592730.1">
    <property type="nucleotide sequence ID" value="NZ_PNBX01000072.1"/>
</dbReference>
<gene>
    <name evidence="6" type="ORF">CWC19_15675</name>
</gene>
<dbReference type="Pfam" id="PF00440">
    <property type="entry name" value="TetR_N"/>
    <property type="match status" value="1"/>
</dbReference>
<keyword evidence="2 4" id="KW-0238">DNA-binding</keyword>
<dbReference type="InterPro" id="IPR001647">
    <property type="entry name" value="HTH_TetR"/>
</dbReference>
<dbReference type="GO" id="GO:0003677">
    <property type="term" value="F:DNA binding"/>
    <property type="evidence" value="ECO:0007669"/>
    <property type="project" value="UniProtKB-UniRule"/>
</dbReference>
<reference evidence="6 7" key="1">
    <citation type="submission" date="2018-01" db="EMBL/GenBank/DDBJ databases">
        <authorList>
            <person name="Paulsen S."/>
            <person name="Gram L.K."/>
        </authorList>
    </citation>
    <scope>NUCLEOTIDE SEQUENCE [LARGE SCALE GENOMIC DNA]</scope>
    <source>
        <strain evidence="6 7">S3790</strain>
    </source>
</reference>
<proteinExistence type="predicted"/>
<evidence type="ECO:0000259" key="5">
    <source>
        <dbReference type="PROSITE" id="PS50977"/>
    </source>
</evidence>
<evidence type="ECO:0000256" key="2">
    <source>
        <dbReference type="ARBA" id="ARBA00023125"/>
    </source>
</evidence>
<accession>A0A5S3V5W6</accession>
<organism evidence="6 7">
    <name type="scientific">Pseudoalteromonas aurantia</name>
    <dbReference type="NCBI Taxonomy" id="43654"/>
    <lineage>
        <taxon>Bacteria</taxon>
        <taxon>Pseudomonadati</taxon>
        <taxon>Pseudomonadota</taxon>
        <taxon>Gammaproteobacteria</taxon>
        <taxon>Alteromonadales</taxon>
        <taxon>Pseudoalteromonadaceae</taxon>
        <taxon>Pseudoalteromonas</taxon>
    </lineage>
</organism>
<feature type="domain" description="HTH tetR-type" evidence="5">
    <location>
        <begin position="5"/>
        <end position="65"/>
    </location>
</feature>
<evidence type="ECO:0000256" key="3">
    <source>
        <dbReference type="ARBA" id="ARBA00023163"/>
    </source>
</evidence>
<evidence type="ECO:0000313" key="6">
    <source>
        <dbReference type="EMBL" id="TMO66666.1"/>
    </source>
</evidence>
<dbReference type="PROSITE" id="PS50977">
    <property type="entry name" value="HTH_TETR_2"/>
    <property type="match status" value="1"/>
</dbReference>
<dbReference type="InterPro" id="IPR036271">
    <property type="entry name" value="Tet_transcr_reg_TetR-rel_C_sf"/>
</dbReference>
<dbReference type="SUPFAM" id="SSF46689">
    <property type="entry name" value="Homeodomain-like"/>
    <property type="match status" value="1"/>
</dbReference>
<protein>
    <submittedName>
        <fullName evidence="6">TetR family transcriptional regulator</fullName>
    </submittedName>
</protein>
<reference evidence="7" key="2">
    <citation type="submission" date="2019-06" db="EMBL/GenBank/DDBJ databases">
        <title>Co-occurence of chitin degradation, pigmentation and bioactivity in marine Pseudoalteromonas.</title>
        <authorList>
            <person name="Sonnenschein E.C."/>
            <person name="Bech P.K."/>
        </authorList>
    </citation>
    <scope>NUCLEOTIDE SEQUENCE [LARGE SCALE GENOMIC DNA]</scope>
    <source>
        <strain evidence="7">S3790</strain>
    </source>
</reference>
<dbReference type="InterPro" id="IPR011075">
    <property type="entry name" value="TetR_C"/>
</dbReference>
<evidence type="ECO:0000256" key="4">
    <source>
        <dbReference type="PROSITE-ProRule" id="PRU00335"/>
    </source>
</evidence>
<dbReference type="PROSITE" id="PS01081">
    <property type="entry name" value="HTH_TETR_1"/>
    <property type="match status" value="1"/>
</dbReference>
<dbReference type="PANTHER" id="PTHR47506">
    <property type="entry name" value="TRANSCRIPTIONAL REGULATORY PROTEIN"/>
    <property type="match status" value="1"/>
</dbReference>
<dbReference type="InterPro" id="IPR023772">
    <property type="entry name" value="DNA-bd_HTH_TetR-type_CS"/>
</dbReference>
<dbReference type="Proteomes" id="UP000307217">
    <property type="component" value="Unassembled WGS sequence"/>
</dbReference>
<sequence>MRSAEFNKEHVLRQAMATFMQYGYNKTSMQTLTKATGLHPGSIYCAFKNKKGLLLGAIEQYQQDRNAQFDTLFSQHTTAQNALSALLDVIVDECLNGESGQVCLLTKTLTELEGQNDEISSILANNLISFENSLAKVIQDGIEKQEISAKPDARERAQFLAMGIYGIRTYAATRRQAEILRQLSDRLLATVLT</sequence>
<comment type="caution">
    <text evidence="6">The sequence shown here is derived from an EMBL/GenBank/DDBJ whole genome shotgun (WGS) entry which is preliminary data.</text>
</comment>
<dbReference type="OrthoDB" id="270177at2"/>
<dbReference type="AlphaFoldDB" id="A0A5S3V5W6"/>
<keyword evidence="3" id="KW-0804">Transcription</keyword>
<dbReference type="InterPro" id="IPR009057">
    <property type="entry name" value="Homeodomain-like_sf"/>
</dbReference>
<dbReference type="EMBL" id="PNBX01000072">
    <property type="protein sequence ID" value="TMO66666.1"/>
    <property type="molecule type" value="Genomic_DNA"/>
</dbReference>
<keyword evidence="1" id="KW-0805">Transcription regulation</keyword>
<feature type="DNA-binding region" description="H-T-H motif" evidence="4">
    <location>
        <begin position="28"/>
        <end position="47"/>
    </location>
</feature>
<dbReference type="Pfam" id="PF16925">
    <property type="entry name" value="TetR_C_13"/>
    <property type="match status" value="1"/>
</dbReference>
<evidence type="ECO:0000256" key="1">
    <source>
        <dbReference type="ARBA" id="ARBA00023015"/>
    </source>
</evidence>
<dbReference type="PANTHER" id="PTHR47506:SF8">
    <property type="entry name" value="REPRESSOR OF PUTATIVE XENOBIOTIC REDUCTASE TETR FAMILY-RELATED"/>
    <property type="match status" value="1"/>
</dbReference>
<dbReference type="Gene3D" id="1.10.357.10">
    <property type="entry name" value="Tetracycline Repressor, domain 2"/>
    <property type="match status" value="1"/>
</dbReference>
<name>A0A5S3V5W6_9GAMM</name>
<dbReference type="SUPFAM" id="SSF48498">
    <property type="entry name" value="Tetracyclin repressor-like, C-terminal domain"/>
    <property type="match status" value="1"/>
</dbReference>